<sequence length="148" mass="16103">MVSKTMIASVAYHSMSTSRCDALTIISHSERVSAYGAVYSQRGDFEEDLRLSIVGTSNGHIYSMELGEKENEKCVYADLQSLISAPQRKEFVLREDLSAPFIKSGNERIVSIASSKELFVLGQKGTLLRCKVEDGSTVSVLSSSSAPS</sequence>
<reference evidence="1" key="1">
    <citation type="submission" date="2023-10" db="EMBL/GenBank/DDBJ databases">
        <title>Genome assembly of Pristionchus species.</title>
        <authorList>
            <person name="Yoshida K."/>
            <person name="Sommer R.J."/>
        </authorList>
    </citation>
    <scope>NUCLEOTIDE SEQUENCE</scope>
    <source>
        <strain evidence="1">RS5133</strain>
    </source>
</reference>
<name>A0AAV5WFV1_9BILA</name>
<accession>A0AAV5WFV1</accession>
<keyword evidence="2" id="KW-1185">Reference proteome</keyword>
<dbReference type="AlphaFoldDB" id="A0AAV5WFV1"/>
<feature type="non-terminal residue" evidence="1">
    <location>
        <position position="148"/>
    </location>
</feature>
<gene>
    <name evidence="1" type="ORF">PFISCL1PPCAC_20782</name>
</gene>
<protein>
    <submittedName>
        <fullName evidence="1">Uncharacterized protein</fullName>
    </submittedName>
</protein>
<evidence type="ECO:0000313" key="1">
    <source>
        <dbReference type="EMBL" id="GMT29485.1"/>
    </source>
</evidence>
<dbReference type="Proteomes" id="UP001432322">
    <property type="component" value="Unassembled WGS sequence"/>
</dbReference>
<dbReference type="EMBL" id="BTSY01000005">
    <property type="protein sequence ID" value="GMT29485.1"/>
    <property type="molecule type" value="Genomic_DNA"/>
</dbReference>
<evidence type="ECO:0000313" key="2">
    <source>
        <dbReference type="Proteomes" id="UP001432322"/>
    </source>
</evidence>
<organism evidence="1 2">
    <name type="scientific">Pristionchus fissidentatus</name>
    <dbReference type="NCBI Taxonomy" id="1538716"/>
    <lineage>
        <taxon>Eukaryota</taxon>
        <taxon>Metazoa</taxon>
        <taxon>Ecdysozoa</taxon>
        <taxon>Nematoda</taxon>
        <taxon>Chromadorea</taxon>
        <taxon>Rhabditida</taxon>
        <taxon>Rhabditina</taxon>
        <taxon>Diplogasteromorpha</taxon>
        <taxon>Diplogasteroidea</taxon>
        <taxon>Neodiplogasteridae</taxon>
        <taxon>Pristionchus</taxon>
    </lineage>
</organism>
<comment type="caution">
    <text evidence="1">The sequence shown here is derived from an EMBL/GenBank/DDBJ whole genome shotgun (WGS) entry which is preliminary data.</text>
</comment>
<proteinExistence type="predicted"/>